<dbReference type="RefSeq" id="WP_338734134.1">
    <property type="nucleotide sequence ID" value="NZ_CP136925.1"/>
</dbReference>
<proteinExistence type="predicted"/>
<dbReference type="KEGG" id="mcaa:R3L15_10170"/>
<gene>
    <name evidence="1" type="ORF">R3L15_10170</name>
</gene>
<dbReference type="Gene3D" id="2.180.10.10">
    <property type="entry name" value="RHS repeat-associated core"/>
    <property type="match status" value="1"/>
</dbReference>
<accession>A0AAU6PAZ4</accession>
<sequence length="365" mass="40635">MFIREKFIENSENDYPAFGMLMPKRHGSVDSYRYGFQGQEMDDEIKGEGNSINYKYRMHDPRVGRFYAVDPLAREYPYYSPYSFSGNQIIHTPELEGLEPGKDLNYNLSPDIIRTREKLGVLGTPEDKKLKKAFEDGKTKGLIYGGAGVGAAFLIIESGGTAIPALQTLFWRGAFEITKRQALIVATGNFAIGFFDEGNQIQTPGPIDDFGRGTRLVIGNFSKSKLIPNFSIKVPKLDFMLGKLSQSNLAKDTKQQITNIAKSIFRGDKLKAGGIDTKEKLLGLAQDAFSNGELVEEVSTEAGQVIKKQVSLNNGTKVNFSFLTREGEELSELTTITIDGQNKQMKEFISEMFDKAKDLGNDLKK</sequence>
<dbReference type="EMBL" id="CP136925">
    <property type="protein sequence ID" value="WXA14640.1"/>
    <property type="molecule type" value="Genomic_DNA"/>
</dbReference>
<organism evidence="1">
    <name type="scientific">Mangrovimonas cancribranchiae</name>
    <dbReference type="NCBI Taxonomy" id="3080055"/>
    <lineage>
        <taxon>Bacteria</taxon>
        <taxon>Pseudomonadati</taxon>
        <taxon>Bacteroidota</taxon>
        <taxon>Flavobacteriia</taxon>
        <taxon>Flavobacteriales</taxon>
        <taxon>Flavobacteriaceae</taxon>
        <taxon>Mangrovimonas</taxon>
    </lineage>
</organism>
<dbReference type="AlphaFoldDB" id="A0AAU6PAZ4"/>
<protein>
    <submittedName>
        <fullName evidence="1">RHS repeat-associated core domain-containing protein</fullName>
    </submittedName>
</protein>
<reference evidence="1" key="1">
    <citation type="submission" date="2023-10" db="EMBL/GenBank/DDBJ databases">
        <title>Culture-based analysis of two novel bacteria associated with mangrove crab gills.</title>
        <authorList>
            <person name="Yang X."/>
            <person name="Garuglieri E."/>
            <person name="Van Goethem M.W."/>
            <person name="Fusi M."/>
            <person name="Marasco R."/>
            <person name="Daffonchio D.G."/>
        </authorList>
    </citation>
    <scope>NUCLEOTIDE SEQUENCE</scope>
    <source>
        <strain evidence="1">UG2-1</strain>
    </source>
</reference>
<evidence type="ECO:0000313" key="1">
    <source>
        <dbReference type="EMBL" id="WXA14640.1"/>
    </source>
</evidence>
<dbReference type="NCBIfam" id="TIGR03696">
    <property type="entry name" value="Rhs_assc_core"/>
    <property type="match status" value="1"/>
</dbReference>
<name>A0AAU6PAZ4_9FLAO</name>
<dbReference type="InterPro" id="IPR022385">
    <property type="entry name" value="Rhs_assc_core"/>
</dbReference>